<keyword evidence="1" id="KW-0472">Membrane</keyword>
<reference evidence="2" key="2">
    <citation type="submission" date="2013-04" db="UniProtKB">
        <authorList>
            <consortium name="EnsemblPlants"/>
        </authorList>
    </citation>
    <scope>IDENTIFICATION</scope>
</reference>
<accession>J3MRU4</accession>
<dbReference type="HOGENOM" id="CLU_3090471_0_0_1"/>
<keyword evidence="3" id="KW-1185">Reference proteome</keyword>
<name>J3MRU4_ORYBR</name>
<sequence>MLLGGINGGLERYILMWNFRKRRIFFYSINVVHWHVHYQWIILVLALFCSHM</sequence>
<protein>
    <submittedName>
        <fullName evidence="2">Uncharacterized protein</fullName>
    </submittedName>
</protein>
<evidence type="ECO:0000313" key="3">
    <source>
        <dbReference type="Proteomes" id="UP000006038"/>
    </source>
</evidence>
<dbReference type="AlphaFoldDB" id="J3MRU4"/>
<dbReference type="Gramene" id="OB08G18230.1">
    <property type="protein sequence ID" value="OB08G18230.1"/>
    <property type="gene ID" value="OB08G18230"/>
</dbReference>
<proteinExistence type="predicted"/>
<reference evidence="2" key="1">
    <citation type="journal article" date="2013" name="Nat. Commun.">
        <title>Whole-genome sequencing of Oryza brachyantha reveals mechanisms underlying Oryza genome evolution.</title>
        <authorList>
            <person name="Chen J."/>
            <person name="Huang Q."/>
            <person name="Gao D."/>
            <person name="Wang J."/>
            <person name="Lang Y."/>
            <person name="Liu T."/>
            <person name="Li B."/>
            <person name="Bai Z."/>
            <person name="Luis Goicoechea J."/>
            <person name="Liang C."/>
            <person name="Chen C."/>
            <person name="Zhang W."/>
            <person name="Sun S."/>
            <person name="Liao Y."/>
            <person name="Zhang X."/>
            <person name="Yang L."/>
            <person name="Song C."/>
            <person name="Wang M."/>
            <person name="Shi J."/>
            <person name="Liu G."/>
            <person name="Liu J."/>
            <person name="Zhou H."/>
            <person name="Zhou W."/>
            <person name="Yu Q."/>
            <person name="An N."/>
            <person name="Chen Y."/>
            <person name="Cai Q."/>
            <person name="Wang B."/>
            <person name="Liu B."/>
            <person name="Min J."/>
            <person name="Huang Y."/>
            <person name="Wu H."/>
            <person name="Li Z."/>
            <person name="Zhang Y."/>
            <person name="Yin Y."/>
            <person name="Song W."/>
            <person name="Jiang J."/>
            <person name="Jackson S.A."/>
            <person name="Wing R.A."/>
            <person name="Wang J."/>
            <person name="Chen M."/>
        </authorList>
    </citation>
    <scope>NUCLEOTIDE SEQUENCE [LARGE SCALE GENOMIC DNA]</scope>
    <source>
        <strain evidence="2">cv. IRGC 101232</strain>
    </source>
</reference>
<keyword evidence="1" id="KW-0812">Transmembrane</keyword>
<evidence type="ECO:0000256" key="1">
    <source>
        <dbReference type="SAM" id="Phobius"/>
    </source>
</evidence>
<dbReference type="Proteomes" id="UP000006038">
    <property type="component" value="Chromosome 8"/>
</dbReference>
<dbReference type="EnsemblPlants" id="OB08G18230.1">
    <property type="protein sequence ID" value="OB08G18230.1"/>
    <property type="gene ID" value="OB08G18230"/>
</dbReference>
<organism evidence="2">
    <name type="scientific">Oryza brachyantha</name>
    <name type="common">malo sina</name>
    <dbReference type="NCBI Taxonomy" id="4533"/>
    <lineage>
        <taxon>Eukaryota</taxon>
        <taxon>Viridiplantae</taxon>
        <taxon>Streptophyta</taxon>
        <taxon>Embryophyta</taxon>
        <taxon>Tracheophyta</taxon>
        <taxon>Spermatophyta</taxon>
        <taxon>Magnoliopsida</taxon>
        <taxon>Liliopsida</taxon>
        <taxon>Poales</taxon>
        <taxon>Poaceae</taxon>
        <taxon>BOP clade</taxon>
        <taxon>Oryzoideae</taxon>
        <taxon>Oryzeae</taxon>
        <taxon>Oryzinae</taxon>
        <taxon>Oryza</taxon>
    </lineage>
</organism>
<evidence type="ECO:0000313" key="2">
    <source>
        <dbReference type="EnsemblPlants" id="OB08G18230.1"/>
    </source>
</evidence>
<feature type="transmembrane region" description="Helical" evidence="1">
    <location>
        <begin position="24"/>
        <end position="48"/>
    </location>
</feature>
<keyword evidence="1" id="KW-1133">Transmembrane helix</keyword>